<dbReference type="GO" id="GO:0004601">
    <property type="term" value="F:peroxidase activity"/>
    <property type="evidence" value="ECO:0007669"/>
    <property type="project" value="UniProtKB-KW"/>
</dbReference>
<gene>
    <name evidence="7" type="ORF">E0W60_11045</name>
</gene>
<dbReference type="PROSITE" id="PS51352">
    <property type="entry name" value="THIOREDOXIN_2"/>
    <property type="match status" value="1"/>
</dbReference>
<evidence type="ECO:0000313" key="8">
    <source>
        <dbReference type="Proteomes" id="UP000295294"/>
    </source>
</evidence>
<sequence length="207" mass="22346">MFRRSVISRPLALAFAAVALAASALVPSPARAAEKSAAPAVATQAGACPASLNFTFPRLQDEAPQNLCQYAGKVVLVVNTASYCGFTPQYEGLEALHAKYNSRGLVVLGFPSNDFSQEPGSEKQIADFCYNTYGVKFPMLGKSHVRGSDANPMYALLARQTGTAPKWNFYKYLIGRDGKVVASYDSRTRPDDKELVAKIESLLGAQR</sequence>
<dbReference type="PANTHER" id="PTHR11592">
    <property type="entry name" value="GLUTATHIONE PEROXIDASE"/>
    <property type="match status" value="1"/>
</dbReference>
<feature type="chain" id="PRO_5020289181" description="Glutathione peroxidase" evidence="5">
    <location>
        <begin position="33"/>
        <end position="207"/>
    </location>
</feature>
<dbReference type="InterPro" id="IPR000889">
    <property type="entry name" value="Glutathione_peroxidase"/>
</dbReference>
<evidence type="ECO:0000256" key="5">
    <source>
        <dbReference type="SAM" id="SignalP"/>
    </source>
</evidence>
<evidence type="ECO:0000256" key="3">
    <source>
        <dbReference type="ARBA" id="ARBA00023002"/>
    </source>
</evidence>
<dbReference type="STRING" id="1349762.GCA_001592245_03597"/>
<dbReference type="AlphaFoldDB" id="A0A4P7LCG2"/>
<dbReference type="KEGG" id="cox:E0W60_11045"/>
<comment type="similarity">
    <text evidence="1 4">Belongs to the glutathione peroxidase family.</text>
</comment>
<dbReference type="CDD" id="cd00340">
    <property type="entry name" value="GSH_Peroxidase"/>
    <property type="match status" value="1"/>
</dbReference>
<dbReference type="PROSITE" id="PS51355">
    <property type="entry name" value="GLUTATHIONE_PEROXID_3"/>
    <property type="match status" value="1"/>
</dbReference>
<dbReference type="PANTHER" id="PTHR11592:SF44">
    <property type="entry name" value="GLUTATHIONE PEROXIDASE"/>
    <property type="match status" value="1"/>
</dbReference>
<accession>A0A4P7LCG2</accession>
<evidence type="ECO:0000256" key="1">
    <source>
        <dbReference type="ARBA" id="ARBA00006926"/>
    </source>
</evidence>
<dbReference type="SUPFAM" id="SSF52833">
    <property type="entry name" value="Thioredoxin-like"/>
    <property type="match status" value="1"/>
</dbReference>
<name>A0A4P7LCG2_9BURK</name>
<evidence type="ECO:0000256" key="4">
    <source>
        <dbReference type="RuleBase" id="RU000499"/>
    </source>
</evidence>
<dbReference type="InterPro" id="IPR013766">
    <property type="entry name" value="Thioredoxin_domain"/>
</dbReference>
<keyword evidence="3 4" id="KW-0560">Oxidoreductase</keyword>
<feature type="signal peptide" evidence="5">
    <location>
        <begin position="1"/>
        <end position="32"/>
    </location>
</feature>
<dbReference type="GO" id="GO:0034599">
    <property type="term" value="P:cellular response to oxidative stress"/>
    <property type="evidence" value="ECO:0007669"/>
    <property type="project" value="TreeGrafter"/>
</dbReference>
<dbReference type="Proteomes" id="UP000295294">
    <property type="component" value="Chromosome 2"/>
</dbReference>
<dbReference type="Gene3D" id="3.40.30.10">
    <property type="entry name" value="Glutaredoxin"/>
    <property type="match status" value="1"/>
</dbReference>
<evidence type="ECO:0000259" key="6">
    <source>
        <dbReference type="PROSITE" id="PS51352"/>
    </source>
</evidence>
<keyword evidence="5" id="KW-0732">Signal</keyword>
<keyword evidence="2 4" id="KW-0575">Peroxidase</keyword>
<dbReference type="Pfam" id="PF00255">
    <property type="entry name" value="GSHPx"/>
    <property type="match status" value="1"/>
</dbReference>
<reference evidence="7 8" key="1">
    <citation type="submission" date="2019-03" db="EMBL/GenBank/DDBJ databases">
        <title>Efficiently degradation of phenoxyalkanoic acid herbicides by Cupriavidus oxalaticus strain X32.</title>
        <authorList>
            <person name="Sheng X."/>
        </authorList>
    </citation>
    <scope>NUCLEOTIDE SEQUENCE [LARGE SCALE GENOMIC DNA]</scope>
    <source>
        <strain evidence="7 8">X32</strain>
    </source>
</reference>
<proteinExistence type="inferred from homology"/>
<dbReference type="OrthoDB" id="9785502at2"/>
<dbReference type="RefSeq" id="WP_135704087.1">
    <property type="nucleotide sequence ID" value="NZ_CP038635.1"/>
</dbReference>
<protein>
    <recommendedName>
        <fullName evidence="4">Glutathione peroxidase</fullName>
    </recommendedName>
</protein>
<dbReference type="EMBL" id="CP038635">
    <property type="protein sequence ID" value="QBY51779.1"/>
    <property type="molecule type" value="Genomic_DNA"/>
</dbReference>
<organism evidence="7 8">
    <name type="scientific">Cupriavidus oxalaticus</name>
    <dbReference type="NCBI Taxonomy" id="96344"/>
    <lineage>
        <taxon>Bacteria</taxon>
        <taxon>Pseudomonadati</taxon>
        <taxon>Pseudomonadota</taxon>
        <taxon>Betaproteobacteria</taxon>
        <taxon>Burkholderiales</taxon>
        <taxon>Burkholderiaceae</taxon>
        <taxon>Cupriavidus</taxon>
    </lineage>
</organism>
<dbReference type="InterPro" id="IPR029759">
    <property type="entry name" value="GPX_AS"/>
</dbReference>
<dbReference type="InterPro" id="IPR036249">
    <property type="entry name" value="Thioredoxin-like_sf"/>
</dbReference>
<feature type="domain" description="Thioredoxin" evidence="6">
    <location>
        <begin position="27"/>
        <end position="204"/>
    </location>
</feature>
<evidence type="ECO:0000313" key="7">
    <source>
        <dbReference type="EMBL" id="QBY51779.1"/>
    </source>
</evidence>
<evidence type="ECO:0000256" key="2">
    <source>
        <dbReference type="ARBA" id="ARBA00022559"/>
    </source>
</evidence>
<dbReference type="PRINTS" id="PR01011">
    <property type="entry name" value="GLUTPROXDASE"/>
</dbReference>
<dbReference type="PROSITE" id="PS00460">
    <property type="entry name" value="GLUTATHIONE_PEROXID_1"/>
    <property type="match status" value="1"/>
</dbReference>